<dbReference type="OrthoDB" id="1438441at2"/>
<comment type="caution">
    <text evidence="1">The sequence shown here is derived from an EMBL/GenBank/DDBJ whole genome shotgun (WGS) entry which is preliminary data.</text>
</comment>
<dbReference type="EMBL" id="RFFH01000017">
    <property type="protein sequence ID" value="RMI28909.1"/>
    <property type="molecule type" value="Genomic_DNA"/>
</dbReference>
<keyword evidence="2" id="KW-1185">Reference proteome</keyword>
<evidence type="ECO:0000313" key="2">
    <source>
        <dbReference type="Proteomes" id="UP000279275"/>
    </source>
</evidence>
<dbReference type="Proteomes" id="UP000279275">
    <property type="component" value="Unassembled WGS sequence"/>
</dbReference>
<reference evidence="1 2" key="1">
    <citation type="submission" date="2018-10" db="EMBL/GenBank/DDBJ databases">
        <title>Isolation from cow dung.</title>
        <authorList>
            <person name="Ling L."/>
        </authorList>
    </citation>
    <scope>NUCLEOTIDE SEQUENCE [LARGE SCALE GENOMIC DNA]</scope>
    <source>
        <strain evidence="1 2">NEAU-LL90</strain>
    </source>
</reference>
<accession>A0A3M2KTW8</accession>
<gene>
    <name evidence="1" type="ORF">EBN03_27580</name>
</gene>
<organism evidence="1 2">
    <name type="scientific">Nocardia stercoris</name>
    <dbReference type="NCBI Taxonomy" id="2483361"/>
    <lineage>
        <taxon>Bacteria</taxon>
        <taxon>Bacillati</taxon>
        <taxon>Actinomycetota</taxon>
        <taxon>Actinomycetes</taxon>
        <taxon>Mycobacteriales</taxon>
        <taxon>Nocardiaceae</taxon>
        <taxon>Nocardia</taxon>
    </lineage>
</organism>
<dbReference type="AlphaFoldDB" id="A0A3M2KTW8"/>
<sequence>MPITVTAPRGVLTTAGEKEILPRLIAALIDISGATGNTFFTSIVGGTVHVLAPEHIYTGDGNRPVVMVELKLPNIGLPDPASRAAFVAAATDIVDDLTVAGHERANTWVNVLNALDGGWGIGGVAYTGDALIAAVAAAAEPTAAR</sequence>
<protein>
    <recommendedName>
        <fullName evidence="3">Tautomerase enzyme</fullName>
    </recommendedName>
</protein>
<proteinExistence type="predicted"/>
<name>A0A3M2KTW8_9NOCA</name>
<evidence type="ECO:0000313" key="1">
    <source>
        <dbReference type="EMBL" id="RMI28909.1"/>
    </source>
</evidence>
<evidence type="ECO:0008006" key="3">
    <source>
        <dbReference type="Google" id="ProtNLM"/>
    </source>
</evidence>